<keyword evidence="5" id="KW-0963">Cytoplasm</keyword>
<evidence type="ECO:0000313" key="12">
    <source>
        <dbReference type="EMBL" id="MDL2406984.1"/>
    </source>
</evidence>
<dbReference type="SUPFAM" id="SSF53335">
    <property type="entry name" value="S-adenosyl-L-methionine-dependent methyltransferases"/>
    <property type="match status" value="1"/>
</dbReference>
<dbReference type="CDD" id="cd02440">
    <property type="entry name" value="AdoMet_MTases"/>
    <property type="match status" value="1"/>
</dbReference>
<keyword evidence="13" id="KW-1185">Reference proteome</keyword>
<comment type="subcellular location">
    <subcellularLocation>
        <location evidence="1">Cytoplasm</location>
    </subcellularLocation>
</comment>
<evidence type="ECO:0000256" key="6">
    <source>
        <dbReference type="ARBA" id="ARBA00022603"/>
    </source>
</evidence>
<sequence length="289" mass="32279">MRRRDFLGVMGGALLAGPFSTKADANVSIPYDWNATPPMDSRSSFIDWMIKTRGEDPHFLGERFDRFTQLISHHDVWNTRNKRAYLLTPREDFVTAANRSRAYEWHYLDIGYGVTITGPHTVARMTNTIDPQYGEKVLEVGTGSGYQAAYLSNLTDKIWTIEIIRPLYDRTDGIFADLIARGYSEYGAINRKNADGYYGWPEFAPFDKIIVTCGIDHVPPPLLQQLKPNGVMVIPIGPPGAQHVLKITKSVGSDNAITVARSDIYNGAIVNFVPLTRLENGRASGTHSQ</sequence>
<comment type="similarity">
    <text evidence="2">Belongs to the methyltransferase superfamily. L-isoaspartyl/D-aspartyl protein methyltransferase family.</text>
</comment>
<evidence type="ECO:0000256" key="11">
    <source>
        <dbReference type="ARBA" id="ARBA00031350"/>
    </source>
</evidence>
<evidence type="ECO:0000256" key="1">
    <source>
        <dbReference type="ARBA" id="ARBA00004496"/>
    </source>
</evidence>
<evidence type="ECO:0000256" key="8">
    <source>
        <dbReference type="ARBA" id="ARBA00022691"/>
    </source>
</evidence>
<evidence type="ECO:0000256" key="3">
    <source>
        <dbReference type="ARBA" id="ARBA00011890"/>
    </source>
</evidence>
<evidence type="ECO:0000256" key="5">
    <source>
        <dbReference type="ARBA" id="ARBA00022490"/>
    </source>
</evidence>
<evidence type="ECO:0000256" key="7">
    <source>
        <dbReference type="ARBA" id="ARBA00022679"/>
    </source>
</evidence>
<keyword evidence="7" id="KW-0808">Transferase</keyword>
<dbReference type="EMBL" id="JARFYN010000017">
    <property type="protein sequence ID" value="MDL2406984.1"/>
    <property type="molecule type" value="Genomic_DNA"/>
</dbReference>
<dbReference type="Pfam" id="PF01135">
    <property type="entry name" value="PCMT"/>
    <property type="match status" value="1"/>
</dbReference>
<evidence type="ECO:0000313" key="13">
    <source>
        <dbReference type="Proteomes" id="UP001172630"/>
    </source>
</evidence>
<keyword evidence="6" id="KW-0489">Methyltransferase</keyword>
<comment type="caution">
    <text evidence="12">The sequence shown here is derived from an EMBL/GenBank/DDBJ whole genome shotgun (WGS) entry which is preliminary data.</text>
</comment>
<dbReference type="PROSITE" id="PS01279">
    <property type="entry name" value="PCMT"/>
    <property type="match status" value="1"/>
</dbReference>
<dbReference type="EC" id="2.1.1.77" evidence="3"/>
<evidence type="ECO:0000256" key="2">
    <source>
        <dbReference type="ARBA" id="ARBA00005369"/>
    </source>
</evidence>
<dbReference type="InterPro" id="IPR000682">
    <property type="entry name" value="PCMT"/>
</dbReference>
<evidence type="ECO:0000256" key="10">
    <source>
        <dbReference type="ARBA" id="ARBA00031323"/>
    </source>
</evidence>
<evidence type="ECO:0000256" key="9">
    <source>
        <dbReference type="ARBA" id="ARBA00030757"/>
    </source>
</evidence>
<proteinExistence type="inferred from homology"/>
<dbReference type="Gene3D" id="3.40.50.150">
    <property type="entry name" value="Vaccinia Virus protein VP39"/>
    <property type="match status" value="1"/>
</dbReference>
<dbReference type="PANTHER" id="PTHR11579:SF0">
    <property type="entry name" value="PROTEIN-L-ISOASPARTATE(D-ASPARTATE) O-METHYLTRANSFERASE"/>
    <property type="match status" value="1"/>
</dbReference>
<dbReference type="RefSeq" id="WP_285880173.1">
    <property type="nucleotide sequence ID" value="NZ_JARFYN010000017.1"/>
</dbReference>
<evidence type="ECO:0000256" key="4">
    <source>
        <dbReference type="ARBA" id="ARBA00013346"/>
    </source>
</evidence>
<accession>A0ABT7KIH4</accession>
<dbReference type="InterPro" id="IPR029063">
    <property type="entry name" value="SAM-dependent_MTases_sf"/>
</dbReference>
<dbReference type="PANTHER" id="PTHR11579">
    <property type="entry name" value="PROTEIN-L-ISOASPARTATE O-METHYLTRANSFERASE"/>
    <property type="match status" value="1"/>
</dbReference>
<name>A0ABT7KIH4_9HYPH</name>
<dbReference type="Proteomes" id="UP001172630">
    <property type="component" value="Unassembled WGS sequence"/>
</dbReference>
<gene>
    <name evidence="12" type="ORF">PY650_15190</name>
</gene>
<reference evidence="12" key="1">
    <citation type="submission" date="2023-06" db="EMBL/GenBank/DDBJ databases">
        <title>Phylogenetic Diversity of Rhizobium strains.</title>
        <authorList>
            <person name="Moura F.T."/>
            <person name="Helene L.C.F."/>
            <person name="Hungria M."/>
        </authorList>
    </citation>
    <scope>NUCLEOTIDE SEQUENCE</scope>
    <source>
        <strain evidence="12">CCGE524</strain>
    </source>
</reference>
<keyword evidence="8" id="KW-0949">S-adenosyl-L-methionine</keyword>
<organism evidence="12 13">
    <name type="scientific">Rhizobium calliandrae</name>
    <dbReference type="NCBI Taxonomy" id="1312182"/>
    <lineage>
        <taxon>Bacteria</taxon>
        <taxon>Pseudomonadati</taxon>
        <taxon>Pseudomonadota</taxon>
        <taxon>Alphaproteobacteria</taxon>
        <taxon>Hyphomicrobiales</taxon>
        <taxon>Rhizobiaceae</taxon>
        <taxon>Rhizobium/Agrobacterium group</taxon>
        <taxon>Rhizobium</taxon>
    </lineage>
</organism>
<protein>
    <recommendedName>
        <fullName evidence="4">Protein-L-isoaspartate O-methyltransferase</fullName>
        <ecNumber evidence="3">2.1.1.77</ecNumber>
    </recommendedName>
    <alternativeName>
        <fullName evidence="11">L-isoaspartyl protein carboxyl methyltransferase</fullName>
    </alternativeName>
    <alternativeName>
        <fullName evidence="9">Protein L-isoaspartyl methyltransferase</fullName>
    </alternativeName>
    <alternativeName>
        <fullName evidence="10">Protein-beta-aspartate methyltransferase</fullName>
    </alternativeName>
</protein>